<evidence type="ECO:0000313" key="1">
    <source>
        <dbReference type="EMBL" id="MDV2620539.1"/>
    </source>
</evidence>
<dbReference type="InterPro" id="IPR043148">
    <property type="entry name" value="TagF_C"/>
</dbReference>
<dbReference type="GeneID" id="57366034"/>
<dbReference type="RefSeq" id="WP_008842165.1">
    <property type="nucleotide sequence ID" value="NZ_BJMF01000011.1"/>
</dbReference>
<gene>
    <name evidence="1" type="ORF">R0G89_02150</name>
</gene>
<dbReference type="Pfam" id="PF04464">
    <property type="entry name" value="Glyphos_transf"/>
    <property type="match status" value="1"/>
</dbReference>
<dbReference type="PANTHER" id="PTHR37316:SF1">
    <property type="entry name" value="TEICHOIC ACID GLYCEROL-PHOSPHATE PRIMASE"/>
    <property type="match status" value="1"/>
</dbReference>
<organism evidence="1 2">
    <name type="scientific">Pediococcus acidilactici</name>
    <dbReference type="NCBI Taxonomy" id="1254"/>
    <lineage>
        <taxon>Bacteria</taxon>
        <taxon>Bacillati</taxon>
        <taxon>Bacillota</taxon>
        <taxon>Bacilli</taxon>
        <taxon>Lactobacillales</taxon>
        <taxon>Lactobacillaceae</taxon>
        <taxon>Pediococcus</taxon>
        <taxon>Pediococcus acidilactici group</taxon>
    </lineage>
</organism>
<proteinExistence type="predicted"/>
<dbReference type="InterPro" id="IPR051612">
    <property type="entry name" value="Teichoic_Acid_Biosynth"/>
</dbReference>
<reference evidence="1" key="1">
    <citation type="journal article" date="2023" name="PeerJ">
        <title>Selection and evaluation of lactic acid bacteria from chicken feces in Thailand as potential probiotics.</title>
        <authorList>
            <person name="Khurajog B."/>
            <person name="Disastra Y."/>
            <person name="Lawwyne L.D."/>
            <person name="Sirichokchatchawan W."/>
            <person name="Niyomtham W."/>
            <person name="Yindee J."/>
            <person name="Hampson D.J."/>
            <person name="Prapasarakul N."/>
        </authorList>
    </citation>
    <scope>NUCLEOTIDE SEQUENCE</scope>
    <source>
        <strain evidence="1">BF9</strain>
    </source>
</reference>
<dbReference type="GO" id="GO:0016020">
    <property type="term" value="C:membrane"/>
    <property type="evidence" value="ECO:0007669"/>
    <property type="project" value="InterPro"/>
</dbReference>
<sequence length="385" mass="44440">MKKLYLLLVRLVDWFLRRRPTHFKIAYFMSFTGNAKFIKQLTSHFGTDAVLLVYEPAVKAEVQRLKSAGVVRHTLEFRKFQITSFVRGIRAARVALFDNYYPELSAIAKLKEQFFIQIWHANGAIKAFGWEDPSTYHRSVADQQRFQQVYNSFDEIVVGSAKMAEVFEQSWKVSSAKLAQIGYPRSDQYFNEAWVQKARAKVFQDYPQFKKQRVLLYAPTYRKDVTFELPKDWSHLLVPEDAVLVVRLHPHLSELEQQLVANSPDRVVTVDHHVTTQELLCVADTLITDYSSIAFDFSLLDNANAVIFFTYDLAQFEQTVGIQASFKQMFFDELVENVAELNVALQSRHSSKNSLQKINQQWNELNDGHAGARLIQQIEGILTNA</sequence>
<dbReference type="GO" id="GO:0047355">
    <property type="term" value="F:CDP-glycerol glycerophosphotransferase activity"/>
    <property type="evidence" value="ECO:0007669"/>
    <property type="project" value="InterPro"/>
</dbReference>
<protein>
    <submittedName>
        <fullName evidence="1">CDP-glycerol--poly(Glycerophosphate) glycerophosphotransferase</fullName>
    </submittedName>
</protein>
<dbReference type="SUPFAM" id="SSF53756">
    <property type="entry name" value="UDP-Glycosyltransferase/glycogen phosphorylase"/>
    <property type="match status" value="1"/>
</dbReference>
<dbReference type="AlphaFoldDB" id="A0AAW8YGB7"/>
<dbReference type="EMBL" id="JAWJAV010000001">
    <property type="protein sequence ID" value="MDV2620539.1"/>
    <property type="molecule type" value="Genomic_DNA"/>
</dbReference>
<dbReference type="PANTHER" id="PTHR37316">
    <property type="entry name" value="TEICHOIC ACID GLYCEROL-PHOSPHATE PRIMASE"/>
    <property type="match status" value="1"/>
</dbReference>
<dbReference type="Gene3D" id="3.40.50.12580">
    <property type="match status" value="1"/>
</dbReference>
<accession>A0AAW8YGB7</accession>
<reference evidence="1" key="2">
    <citation type="submission" date="2023-10" db="EMBL/GenBank/DDBJ databases">
        <authorList>
            <person name="Khurajog B."/>
        </authorList>
    </citation>
    <scope>NUCLEOTIDE SEQUENCE</scope>
    <source>
        <strain evidence="1">BF9</strain>
    </source>
</reference>
<dbReference type="InterPro" id="IPR007554">
    <property type="entry name" value="Glycerophosphate_synth"/>
</dbReference>
<name>A0AAW8YGB7_PEDAC</name>
<comment type="caution">
    <text evidence="1">The sequence shown here is derived from an EMBL/GenBank/DDBJ whole genome shotgun (WGS) entry which is preliminary data.</text>
</comment>
<evidence type="ECO:0000313" key="2">
    <source>
        <dbReference type="Proteomes" id="UP001280897"/>
    </source>
</evidence>
<dbReference type="Proteomes" id="UP001280897">
    <property type="component" value="Unassembled WGS sequence"/>
</dbReference>